<comment type="caution">
    <text evidence="5">The sequence shown here is derived from an EMBL/GenBank/DDBJ whole genome shotgun (WGS) entry which is preliminary data.</text>
</comment>
<reference evidence="6" key="1">
    <citation type="submission" date="2024-07" db="EMBL/GenBank/DDBJ databases">
        <title>Two chromosome-level genome assemblies of Korean endemic species Abeliophyllum distichum and Forsythia ovata (Oleaceae).</title>
        <authorList>
            <person name="Jang H."/>
        </authorList>
    </citation>
    <scope>NUCLEOTIDE SEQUENCE [LARGE SCALE GENOMIC DNA]</scope>
</reference>
<gene>
    <name evidence="5" type="ORF">Fot_09253</name>
</gene>
<keyword evidence="2" id="KW-0560">Oxidoreductase</keyword>
<dbReference type="AlphaFoldDB" id="A0ABD1WDG8"/>
<dbReference type="PANTHER" id="PTHR11516">
    <property type="entry name" value="PYRUVATE DEHYDROGENASE E1 COMPONENT, ALPHA SUBUNIT BACTERIAL AND ORGANELLAR"/>
    <property type="match status" value="1"/>
</dbReference>
<dbReference type="InterPro" id="IPR001017">
    <property type="entry name" value="DH_E1"/>
</dbReference>
<sequence>MTIKILEMDTYTYHGHSMSDPGSTYRTRDEISSVRQEHDPVERIRKLVLSHGLATEKELKYDVFMLNLQKPKRFSSPHTPAFFFMKVRIFFSFGPTEGCVVDFQVRRFYSRGFV</sequence>
<feature type="domain" description="Dehydrogenase E1 component" evidence="4">
    <location>
        <begin position="5"/>
        <end position="60"/>
    </location>
</feature>
<organism evidence="5 6">
    <name type="scientific">Forsythia ovata</name>
    <dbReference type="NCBI Taxonomy" id="205694"/>
    <lineage>
        <taxon>Eukaryota</taxon>
        <taxon>Viridiplantae</taxon>
        <taxon>Streptophyta</taxon>
        <taxon>Embryophyta</taxon>
        <taxon>Tracheophyta</taxon>
        <taxon>Spermatophyta</taxon>
        <taxon>Magnoliopsida</taxon>
        <taxon>eudicotyledons</taxon>
        <taxon>Gunneridae</taxon>
        <taxon>Pentapetalae</taxon>
        <taxon>asterids</taxon>
        <taxon>lamiids</taxon>
        <taxon>Lamiales</taxon>
        <taxon>Oleaceae</taxon>
        <taxon>Forsythieae</taxon>
        <taxon>Forsythia</taxon>
    </lineage>
</organism>
<dbReference type="GO" id="GO:0016491">
    <property type="term" value="F:oxidoreductase activity"/>
    <property type="evidence" value="ECO:0007669"/>
    <property type="project" value="UniProtKB-KW"/>
</dbReference>
<dbReference type="EMBL" id="JBFOLJ010000003">
    <property type="protein sequence ID" value="KAL2547723.1"/>
    <property type="molecule type" value="Genomic_DNA"/>
</dbReference>
<keyword evidence="6" id="KW-1185">Reference proteome</keyword>
<dbReference type="Gene3D" id="3.40.50.970">
    <property type="match status" value="1"/>
</dbReference>
<dbReference type="InterPro" id="IPR050642">
    <property type="entry name" value="PDH_E1_Alpha_Subunit"/>
</dbReference>
<evidence type="ECO:0000313" key="5">
    <source>
        <dbReference type="EMBL" id="KAL2547723.1"/>
    </source>
</evidence>
<evidence type="ECO:0000313" key="6">
    <source>
        <dbReference type="Proteomes" id="UP001604277"/>
    </source>
</evidence>
<dbReference type="PANTHER" id="PTHR11516:SF60">
    <property type="entry name" value="PYRUVATE DEHYDROGENASE E1 COMPONENT SUBUNIT ALPHA"/>
    <property type="match status" value="1"/>
</dbReference>
<dbReference type="SUPFAM" id="SSF52518">
    <property type="entry name" value="Thiamin diphosphate-binding fold (THDP-binding)"/>
    <property type="match status" value="1"/>
</dbReference>
<evidence type="ECO:0000256" key="3">
    <source>
        <dbReference type="ARBA" id="ARBA00023052"/>
    </source>
</evidence>
<evidence type="ECO:0000259" key="4">
    <source>
        <dbReference type="Pfam" id="PF00676"/>
    </source>
</evidence>
<name>A0ABD1WDG8_9LAMI</name>
<accession>A0ABD1WDG8</accession>
<proteinExistence type="predicted"/>
<protein>
    <submittedName>
        <fullName evidence="5">Pyruvate dehydrogenase E1 component subunit alpha mitochondrial-like</fullName>
    </submittedName>
</protein>
<evidence type="ECO:0000256" key="2">
    <source>
        <dbReference type="ARBA" id="ARBA00023002"/>
    </source>
</evidence>
<dbReference type="Proteomes" id="UP001604277">
    <property type="component" value="Unassembled WGS sequence"/>
</dbReference>
<comment type="cofactor">
    <cofactor evidence="1">
        <name>thiamine diphosphate</name>
        <dbReference type="ChEBI" id="CHEBI:58937"/>
    </cofactor>
</comment>
<dbReference type="Pfam" id="PF00676">
    <property type="entry name" value="E1_dh"/>
    <property type="match status" value="1"/>
</dbReference>
<evidence type="ECO:0000256" key="1">
    <source>
        <dbReference type="ARBA" id="ARBA00001964"/>
    </source>
</evidence>
<keyword evidence="3" id="KW-0786">Thiamine pyrophosphate</keyword>
<dbReference type="InterPro" id="IPR029061">
    <property type="entry name" value="THDP-binding"/>
</dbReference>